<keyword evidence="9" id="KW-1185">Reference proteome</keyword>
<keyword evidence="6 7" id="KW-0472">Membrane</keyword>
<dbReference type="InterPro" id="IPR020761">
    <property type="entry name" value="UPF0114_bac"/>
</dbReference>
<feature type="transmembrane region" description="Helical" evidence="7">
    <location>
        <begin position="12"/>
        <end position="33"/>
    </location>
</feature>
<evidence type="ECO:0000256" key="1">
    <source>
        <dbReference type="ARBA" id="ARBA00004651"/>
    </source>
</evidence>
<keyword evidence="5 7" id="KW-1133">Transmembrane helix</keyword>
<dbReference type="AlphaFoldDB" id="A0A379C994"/>
<dbReference type="EMBL" id="UGTA01000001">
    <property type="protein sequence ID" value="SUB58880.1"/>
    <property type="molecule type" value="Genomic_DNA"/>
</dbReference>
<proteinExistence type="inferred from homology"/>
<evidence type="ECO:0000313" key="9">
    <source>
        <dbReference type="Proteomes" id="UP000255417"/>
    </source>
</evidence>
<dbReference type="RefSeq" id="WP_218563614.1">
    <property type="nucleotide sequence ID" value="NZ_LWIF01000001.1"/>
</dbReference>
<organism evidence="8 9">
    <name type="scientific">Phocoenobacter uteri</name>
    <dbReference type="NCBI Taxonomy" id="146806"/>
    <lineage>
        <taxon>Bacteria</taxon>
        <taxon>Pseudomonadati</taxon>
        <taxon>Pseudomonadota</taxon>
        <taxon>Gammaproteobacteria</taxon>
        <taxon>Pasteurellales</taxon>
        <taxon>Pasteurellaceae</taxon>
        <taxon>Phocoenobacter</taxon>
    </lineage>
</organism>
<protein>
    <recommendedName>
        <fullName evidence="7">UPF0114 protein NCTC12872_00849</fullName>
    </recommendedName>
</protein>
<dbReference type="PANTHER" id="PTHR38596:SF1">
    <property type="entry name" value="UPF0114 PROTEIN YQHA"/>
    <property type="match status" value="1"/>
</dbReference>
<evidence type="ECO:0000256" key="7">
    <source>
        <dbReference type="HAMAP-Rule" id="MF_00143"/>
    </source>
</evidence>
<dbReference type="PANTHER" id="PTHR38596">
    <property type="entry name" value="UPF0114 PROTEIN YQHA"/>
    <property type="match status" value="1"/>
</dbReference>
<comment type="similarity">
    <text evidence="2 7">Belongs to the UPF0114 family.</text>
</comment>
<reference evidence="8 9" key="1">
    <citation type="submission" date="2018-06" db="EMBL/GenBank/DDBJ databases">
        <authorList>
            <consortium name="Pathogen Informatics"/>
            <person name="Doyle S."/>
        </authorList>
    </citation>
    <scope>NUCLEOTIDE SEQUENCE [LARGE SCALE GENOMIC DNA]</scope>
    <source>
        <strain evidence="8 9">NCTC12872</strain>
    </source>
</reference>
<dbReference type="HAMAP" id="MF_00143">
    <property type="entry name" value="UPF0114"/>
    <property type="match status" value="1"/>
</dbReference>
<evidence type="ECO:0000256" key="5">
    <source>
        <dbReference type="ARBA" id="ARBA00022989"/>
    </source>
</evidence>
<dbReference type="GO" id="GO:0005886">
    <property type="term" value="C:plasma membrane"/>
    <property type="evidence" value="ECO:0007669"/>
    <property type="project" value="UniProtKB-SubCell"/>
</dbReference>
<evidence type="ECO:0000256" key="3">
    <source>
        <dbReference type="ARBA" id="ARBA00022475"/>
    </source>
</evidence>
<comment type="subcellular location">
    <subcellularLocation>
        <location evidence="1 7">Cell membrane</location>
        <topology evidence="1 7">Multi-pass membrane protein</topology>
    </subcellularLocation>
</comment>
<dbReference type="InterPro" id="IPR005134">
    <property type="entry name" value="UPF0114"/>
</dbReference>
<dbReference type="NCBIfam" id="TIGR00645">
    <property type="entry name" value="HI0507"/>
    <property type="match status" value="1"/>
</dbReference>
<dbReference type="Pfam" id="PF03350">
    <property type="entry name" value="UPF0114"/>
    <property type="match status" value="1"/>
</dbReference>
<keyword evidence="4 7" id="KW-0812">Transmembrane</keyword>
<feature type="transmembrane region" description="Helical" evidence="7">
    <location>
        <begin position="53"/>
        <end position="75"/>
    </location>
</feature>
<evidence type="ECO:0000313" key="8">
    <source>
        <dbReference type="EMBL" id="SUB58880.1"/>
    </source>
</evidence>
<dbReference type="Proteomes" id="UP000255417">
    <property type="component" value="Unassembled WGS sequence"/>
</dbReference>
<feature type="transmembrane region" description="Helical" evidence="7">
    <location>
        <begin position="146"/>
        <end position="166"/>
    </location>
</feature>
<accession>A0A379C994</accession>
<gene>
    <name evidence="8" type="ORF">NCTC12872_00849</name>
</gene>
<evidence type="ECO:0000256" key="4">
    <source>
        <dbReference type="ARBA" id="ARBA00022692"/>
    </source>
</evidence>
<evidence type="ECO:0000256" key="2">
    <source>
        <dbReference type="ARBA" id="ARBA00005774"/>
    </source>
</evidence>
<evidence type="ECO:0000256" key="6">
    <source>
        <dbReference type="ARBA" id="ARBA00023136"/>
    </source>
</evidence>
<keyword evidence="3 7" id="KW-1003">Cell membrane</keyword>
<sequence length="178" mass="20142">METFIEKTIFATRWLLAPLYLAMSLLLLGLGYVFLQELWHLFTHIHLVKETDFILTCLTLIDMLLVGGLIVMVMFSGYENFVSKLDKAGDTSQIKWLTHLDSGTLKLKVSASIVAISSIFLLKKYMVIEETLATLPQNTPLHENPLFWQTLIHLVFVVSAVLLAFVDKVAFSKHRASS</sequence>
<name>A0A379C994_9PAST</name>